<evidence type="ECO:0000256" key="2">
    <source>
        <dbReference type="ARBA" id="ARBA00007055"/>
    </source>
</evidence>
<evidence type="ECO:0000256" key="7">
    <source>
        <dbReference type="ARBA" id="ARBA00023114"/>
    </source>
</evidence>
<keyword evidence="6" id="KW-0406">Ion transport</keyword>
<keyword evidence="3" id="KW-0813">Transport</keyword>
<dbReference type="GO" id="GO:0009279">
    <property type="term" value="C:cell outer membrane"/>
    <property type="evidence" value="ECO:0007669"/>
    <property type="project" value="UniProtKB-SubCell"/>
</dbReference>
<evidence type="ECO:0000256" key="10">
    <source>
        <dbReference type="SAM" id="SignalP"/>
    </source>
</evidence>
<organism evidence="11 12">
    <name type="scientific">Derxia gummosa DSM 723</name>
    <dbReference type="NCBI Taxonomy" id="1121388"/>
    <lineage>
        <taxon>Bacteria</taxon>
        <taxon>Pseudomonadati</taxon>
        <taxon>Pseudomonadota</taxon>
        <taxon>Betaproteobacteria</taxon>
        <taxon>Burkholderiales</taxon>
        <taxon>Alcaligenaceae</taxon>
        <taxon>Derxia</taxon>
    </lineage>
</organism>
<sequence>MTTIHRLKPLAAALALAGLPLVAAAQTSPVPLEFGGYIRSGAGTASKGGEQVCFQLPGAAAKYRLGNECETYGELVFNAQLYKAPDSDLTFKLNTMTSLKVANSEFDSGNTTTALPQAWVQALNIGTGAFSKASLWAGRRYYQRQDVHINDFFYWNNSGNGGGIEGIDLGFGQLSYAIRRSSGDVVTGSSTQFVLDPNTGAIVPTAVPTTARSSVLGHDFRLSGIDVNPDGKLTLGIDLRTSNTTEAAKAAGVKGANGQFFNISHQQNGLFGEPKSYNRLVLQYGRGVVSNLSALAPDLSASSGDKSWRVVEQVLIEPESGPWNGMATAVYENRENRQKWFSLGARPVYHFNQYWSLAVEAGHDQVTPEGGETRRLDKLTIAPQISAGRYFNSRPSLRLFYTYAKWNEAAQKAAVAGDTLSATGAFGMARSGSTFGVQAETWW</sequence>
<dbReference type="GO" id="GO:0015144">
    <property type="term" value="F:carbohydrate transmembrane transporter activity"/>
    <property type="evidence" value="ECO:0007669"/>
    <property type="project" value="TreeGrafter"/>
</dbReference>
<dbReference type="AlphaFoldDB" id="A0A8B6X6N3"/>
<dbReference type="InterPro" id="IPR036998">
    <property type="entry name" value="Porin_LamB_sf"/>
</dbReference>
<reference evidence="12" key="1">
    <citation type="submission" date="2025-08" db="UniProtKB">
        <authorList>
            <consortium name="RefSeq"/>
        </authorList>
    </citation>
    <scope>IDENTIFICATION</scope>
</reference>
<keyword evidence="4" id="KW-1134">Transmembrane beta strand</keyword>
<feature type="chain" id="PRO_5034350550" evidence="10">
    <location>
        <begin position="26"/>
        <end position="443"/>
    </location>
</feature>
<dbReference type="Pfam" id="PF02264">
    <property type="entry name" value="LamB"/>
    <property type="match status" value="1"/>
</dbReference>
<name>A0A8B6X6N3_9BURK</name>
<comment type="similarity">
    <text evidence="2">Belongs to the porin LamB (TC 1.B.3) family.</text>
</comment>
<evidence type="ECO:0000256" key="9">
    <source>
        <dbReference type="ARBA" id="ARBA00023237"/>
    </source>
</evidence>
<dbReference type="InterPro" id="IPR050286">
    <property type="entry name" value="G_neg_Bact_CarbUptk_Porin"/>
</dbReference>
<protein>
    <submittedName>
        <fullName evidence="12">Maltoporin</fullName>
    </submittedName>
</protein>
<evidence type="ECO:0000256" key="1">
    <source>
        <dbReference type="ARBA" id="ARBA00004571"/>
    </source>
</evidence>
<feature type="signal peptide" evidence="10">
    <location>
        <begin position="1"/>
        <end position="25"/>
    </location>
</feature>
<evidence type="ECO:0000256" key="3">
    <source>
        <dbReference type="ARBA" id="ARBA00022448"/>
    </source>
</evidence>
<comment type="subcellular location">
    <subcellularLocation>
        <location evidence="1">Cell outer membrane</location>
        <topology evidence="1">Multi-pass membrane protein</topology>
    </subcellularLocation>
</comment>
<dbReference type="Gene3D" id="2.40.170.10">
    <property type="entry name" value="Porin, LamB type"/>
    <property type="match status" value="1"/>
</dbReference>
<keyword evidence="9" id="KW-0998">Cell outer membrane</keyword>
<dbReference type="PANTHER" id="PTHR38762">
    <property type="entry name" value="CRYPTIC OUTER MEMBRANE PORIN BGLH-RELATED"/>
    <property type="match status" value="1"/>
</dbReference>
<dbReference type="GO" id="GO:0015774">
    <property type="term" value="P:polysaccharide transport"/>
    <property type="evidence" value="ECO:0007669"/>
    <property type="project" value="TreeGrafter"/>
</dbReference>
<dbReference type="RefSeq" id="WP_028312698.1">
    <property type="nucleotide sequence ID" value="NZ_KI519499.1"/>
</dbReference>
<keyword evidence="5" id="KW-0812">Transmembrane</keyword>
<keyword evidence="11" id="KW-1185">Reference proteome</keyword>
<dbReference type="GO" id="GO:0006811">
    <property type="term" value="P:monoatomic ion transport"/>
    <property type="evidence" value="ECO:0007669"/>
    <property type="project" value="UniProtKB-KW"/>
</dbReference>
<dbReference type="Proteomes" id="UP000675920">
    <property type="component" value="Unplaced"/>
</dbReference>
<dbReference type="InterPro" id="IPR003192">
    <property type="entry name" value="Porin_LamB"/>
</dbReference>
<evidence type="ECO:0000256" key="8">
    <source>
        <dbReference type="ARBA" id="ARBA00023136"/>
    </source>
</evidence>
<keyword evidence="7" id="KW-0626">Porin</keyword>
<evidence type="ECO:0000313" key="12">
    <source>
        <dbReference type="RefSeq" id="WP_028312698.1"/>
    </source>
</evidence>
<dbReference type="GO" id="GO:0046930">
    <property type="term" value="C:pore complex"/>
    <property type="evidence" value="ECO:0007669"/>
    <property type="project" value="UniProtKB-KW"/>
</dbReference>
<accession>A0A8B6X6N3</accession>
<evidence type="ECO:0000256" key="5">
    <source>
        <dbReference type="ARBA" id="ARBA00022692"/>
    </source>
</evidence>
<proteinExistence type="inferred from homology"/>
<evidence type="ECO:0000313" key="11">
    <source>
        <dbReference type="Proteomes" id="UP000675920"/>
    </source>
</evidence>
<evidence type="ECO:0000256" key="6">
    <source>
        <dbReference type="ARBA" id="ARBA00023065"/>
    </source>
</evidence>
<dbReference type="PANTHER" id="PTHR38762:SF1">
    <property type="entry name" value="CRYPTIC OUTER MEMBRANE PORIN BGLH-RELATED"/>
    <property type="match status" value="1"/>
</dbReference>
<keyword evidence="8" id="KW-0472">Membrane</keyword>
<keyword evidence="10" id="KW-0732">Signal</keyword>
<dbReference type="SUPFAM" id="SSF56935">
    <property type="entry name" value="Porins"/>
    <property type="match status" value="1"/>
</dbReference>
<evidence type="ECO:0000256" key="4">
    <source>
        <dbReference type="ARBA" id="ARBA00022452"/>
    </source>
</evidence>
<dbReference type="GO" id="GO:0015288">
    <property type="term" value="F:porin activity"/>
    <property type="evidence" value="ECO:0007669"/>
    <property type="project" value="UniProtKB-KW"/>
</dbReference>
<dbReference type="OrthoDB" id="106611at2"/>